<evidence type="ECO:0000313" key="1">
    <source>
        <dbReference type="Ensembl" id="ENSECAP00000083272.1"/>
    </source>
</evidence>
<proteinExistence type="predicted"/>
<sequence length="88" mass="10602">MHKDTCTPMFITVLFTIDKTWKQPSCPSRDEWIKKMWDLYTMDYYPAIRNDEIRPFVTTCMGLEGIMLSEICQREKVKYRTISLISRR</sequence>
<protein>
    <submittedName>
        <fullName evidence="1">Uncharacterized protein</fullName>
    </submittedName>
</protein>
<organism evidence="1 2">
    <name type="scientific">Equus caballus</name>
    <name type="common">Horse</name>
    <dbReference type="NCBI Taxonomy" id="9796"/>
    <lineage>
        <taxon>Eukaryota</taxon>
        <taxon>Metazoa</taxon>
        <taxon>Chordata</taxon>
        <taxon>Craniata</taxon>
        <taxon>Vertebrata</taxon>
        <taxon>Euteleostomi</taxon>
        <taxon>Mammalia</taxon>
        <taxon>Eutheria</taxon>
        <taxon>Laurasiatheria</taxon>
        <taxon>Perissodactyla</taxon>
        <taxon>Equidae</taxon>
        <taxon>Equus</taxon>
    </lineage>
</organism>
<dbReference type="Proteomes" id="UP000002281">
    <property type="component" value="Chromosome 13"/>
</dbReference>
<dbReference type="AlphaFoldDB" id="A0A9L0T852"/>
<evidence type="ECO:0000313" key="2">
    <source>
        <dbReference type="Proteomes" id="UP000002281"/>
    </source>
</evidence>
<reference evidence="1 2" key="1">
    <citation type="journal article" date="2009" name="Science">
        <title>Genome sequence, comparative analysis, and population genetics of the domestic horse.</title>
        <authorList>
            <consortium name="Broad Institute Genome Sequencing Platform"/>
            <consortium name="Broad Institute Whole Genome Assembly Team"/>
            <person name="Wade C.M."/>
            <person name="Giulotto E."/>
            <person name="Sigurdsson S."/>
            <person name="Zoli M."/>
            <person name="Gnerre S."/>
            <person name="Imsland F."/>
            <person name="Lear T.L."/>
            <person name="Adelson D.L."/>
            <person name="Bailey E."/>
            <person name="Bellone R.R."/>
            <person name="Bloecker H."/>
            <person name="Distl O."/>
            <person name="Edgar R.C."/>
            <person name="Garber M."/>
            <person name="Leeb T."/>
            <person name="Mauceli E."/>
            <person name="MacLeod J.N."/>
            <person name="Penedo M.C.T."/>
            <person name="Raison J.M."/>
            <person name="Sharpe T."/>
            <person name="Vogel J."/>
            <person name="Andersson L."/>
            <person name="Antczak D.F."/>
            <person name="Biagi T."/>
            <person name="Binns M.M."/>
            <person name="Chowdhary B.P."/>
            <person name="Coleman S.J."/>
            <person name="Della Valle G."/>
            <person name="Fryc S."/>
            <person name="Guerin G."/>
            <person name="Hasegawa T."/>
            <person name="Hill E.W."/>
            <person name="Jurka J."/>
            <person name="Kiialainen A."/>
            <person name="Lindgren G."/>
            <person name="Liu J."/>
            <person name="Magnani E."/>
            <person name="Mickelson J.R."/>
            <person name="Murray J."/>
            <person name="Nergadze S.G."/>
            <person name="Onofrio R."/>
            <person name="Pedroni S."/>
            <person name="Piras M.F."/>
            <person name="Raudsepp T."/>
            <person name="Rocchi M."/>
            <person name="Roeed K.H."/>
            <person name="Ryder O.A."/>
            <person name="Searle S."/>
            <person name="Skow L."/>
            <person name="Swinburne J.E."/>
            <person name="Syvaenen A.C."/>
            <person name="Tozaki T."/>
            <person name="Valberg S.J."/>
            <person name="Vaudin M."/>
            <person name="White J.R."/>
            <person name="Zody M.C."/>
            <person name="Lander E.S."/>
            <person name="Lindblad-Toh K."/>
        </authorList>
    </citation>
    <scope>NUCLEOTIDE SEQUENCE [LARGE SCALE GENOMIC DNA]</scope>
    <source>
        <strain evidence="1 2">Thoroughbred</strain>
    </source>
</reference>
<dbReference type="GeneTree" id="ENSGT01150000286925"/>
<keyword evidence="2" id="KW-1185">Reference proteome</keyword>
<accession>A0A9L0T852</accession>
<name>A0A9L0T852_HORSE</name>
<dbReference type="Ensembl" id="ENSECAT00000106384.1">
    <property type="protein sequence ID" value="ENSECAP00000083272.1"/>
    <property type="gene ID" value="ENSECAG00000046395.1"/>
</dbReference>
<reference evidence="1" key="2">
    <citation type="submission" date="2025-05" db="UniProtKB">
        <authorList>
            <consortium name="Ensembl"/>
        </authorList>
    </citation>
    <scope>IDENTIFICATION</scope>
    <source>
        <strain evidence="1">Thoroughbred</strain>
    </source>
</reference>
<dbReference type="Ensembl" id="ENSECAT00000081830.1">
    <property type="protein sequence ID" value="ENSECAP00000073202.1"/>
    <property type="gene ID" value="ENSECAG00000046395.1"/>
</dbReference>
<dbReference type="Ensembl" id="ENSECAT00000082363.1">
    <property type="protein sequence ID" value="ENSECAP00000060999.1"/>
    <property type="gene ID" value="ENSECAG00000046395.1"/>
</dbReference>